<evidence type="ECO:0000313" key="2">
    <source>
        <dbReference type="Proteomes" id="UP000266188"/>
    </source>
</evidence>
<dbReference type="AlphaFoldDB" id="A0A3A2ZIW8"/>
<dbReference type="Proteomes" id="UP000266188">
    <property type="component" value="Unassembled WGS sequence"/>
</dbReference>
<organism evidence="1 2">
    <name type="scientific">Aspergillus sclerotialis</name>
    <dbReference type="NCBI Taxonomy" id="2070753"/>
    <lineage>
        <taxon>Eukaryota</taxon>
        <taxon>Fungi</taxon>
        <taxon>Dikarya</taxon>
        <taxon>Ascomycota</taxon>
        <taxon>Pezizomycotina</taxon>
        <taxon>Eurotiomycetes</taxon>
        <taxon>Eurotiomycetidae</taxon>
        <taxon>Eurotiales</taxon>
        <taxon>Aspergillaceae</taxon>
        <taxon>Aspergillus</taxon>
        <taxon>Aspergillus subgen. Polypaecilum</taxon>
    </lineage>
</organism>
<keyword evidence="2" id="KW-1185">Reference proteome</keyword>
<protein>
    <submittedName>
        <fullName evidence="1">Uncharacterized protein</fullName>
    </submittedName>
</protein>
<sequence length="181" mass="20559">MSELGSSLSHSHEHQKAQLKQWYRVFKPELDTAAHDPLDPVKRYHEGVFVETDPASGQGTLFHVTGDIIAASGMRYEERHNYAPAESKHLHRYTQIGWVLQGDYHSGRISAILRALPGPTKQQGINFWEPNPITGRHDIIWTKEDGEPTSLEKNDGLSLSVMNGQIRTQFRHCVMQRFCAT</sequence>
<proteinExistence type="predicted"/>
<dbReference type="EMBL" id="MVGC01000166">
    <property type="protein sequence ID" value="RJE22490.1"/>
    <property type="molecule type" value="Genomic_DNA"/>
</dbReference>
<name>A0A3A2ZIW8_9EURO</name>
<reference evidence="2" key="1">
    <citation type="submission" date="2017-02" db="EMBL/GenBank/DDBJ databases">
        <authorList>
            <person name="Tafer H."/>
            <person name="Lopandic K."/>
        </authorList>
    </citation>
    <scope>NUCLEOTIDE SEQUENCE [LARGE SCALE GENOMIC DNA]</scope>
    <source>
        <strain evidence="2">CBS 366.77</strain>
    </source>
</reference>
<dbReference type="STRING" id="2070753.A0A3A2ZIW8"/>
<dbReference type="InterPro" id="IPR046670">
    <property type="entry name" value="DUF6540"/>
</dbReference>
<gene>
    <name evidence="1" type="ORF">PHISCL_05176</name>
</gene>
<dbReference type="Pfam" id="PF20174">
    <property type="entry name" value="DUF6540"/>
    <property type="match status" value="1"/>
</dbReference>
<accession>A0A3A2ZIW8</accession>
<evidence type="ECO:0000313" key="1">
    <source>
        <dbReference type="EMBL" id="RJE22490.1"/>
    </source>
</evidence>
<comment type="caution">
    <text evidence="1">The sequence shown here is derived from an EMBL/GenBank/DDBJ whole genome shotgun (WGS) entry which is preliminary data.</text>
</comment>
<dbReference type="OrthoDB" id="4135672at2759"/>